<accession>A0ABU7J8A5</accession>
<proteinExistence type="predicted"/>
<protein>
    <recommendedName>
        <fullName evidence="4">Lipoprotein</fullName>
    </recommendedName>
</protein>
<reference evidence="2 3" key="1">
    <citation type="submission" date="2023-07" db="EMBL/GenBank/DDBJ databases">
        <title>Alkalimonas sp., MEB108 novel, alkaliphilic bacterium isolated from Lonar Lake, India.</title>
        <authorList>
            <person name="Joshi A."/>
            <person name="Thite S."/>
        </authorList>
    </citation>
    <scope>NUCLEOTIDE SEQUENCE [LARGE SCALE GENOMIC DNA]</scope>
    <source>
        <strain evidence="2 3">MEB108</strain>
    </source>
</reference>
<feature type="signal peptide" evidence="1">
    <location>
        <begin position="1"/>
        <end position="20"/>
    </location>
</feature>
<dbReference type="RefSeq" id="WP_330129643.1">
    <property type="nucleotide sequence ID" value="NZ_JAUHLI010000014.1"/>
</dbReference>
<keyword evidence="1" id="KW-0732">Signal</keyword>
<evidence type="ECO:0000313" key="3">
    <source>
        <dbReference type="Proteomes" id="UP001336314"/>
    </source>
</evidence>
<name>A0ABU7J8A5_9GAMM</name>
<organism evidence="2 3">
    <name type="scientific">Alkalimonas cellulosilytica</name>
    <dbReference type="NCBI Taxonomy" id="3058395"/>
    <lineage>
        <taxon>Bacteria</taxon>
        <taxon>Pseudomonadati</taxon>
        <taxon>Pseudomonadota</taxon>
        <taxon>Gammaproteobacteria</taxon>
        <taxon>Alkalimonas</taxon>
    </lineage>
</organism>
<evidence type="ECO:0000256" key="1">
    <source>
        <dbReference type="SAM" id="SignalP"/>
    </source>
</evidence>
<evidence type="ECO:0008006" key="4">
    <source>
        <dbReference type="Google" id="ProtNLM"/>
    </source>
</evidence>
<comment type="caution">
    <text evidence="2">The sequence shown here is derived from an EMBL/GenBank/DDBJ whole genome shotgun (WGS) entry which is preliminary data.</text>
</comment>
<keyword evidence="3" id="KW-1185">Reference proteome</keyword>
<dbReference type="PROSITE" id="PS51257">
    <property type="entry name" value="PROKAR_LIPOPROTEIN"/>
    <property type="match status" value="1"/>
</dbReference>
<dbReference type="Proteomes" id="UP001336314">
    <property type="component" value="Unassembled WGS sequence"/>
</dbReference>
<gene>
    <name evidence="2" type="ORF">QWY20_14075</name>
</gene>
<sequence>MRSRSIVALLQALSLAFACAGILSACVPYSRSYLHINAKVHEREVCGTGAPVTAVFPHGQVTVALTLDPGPFTRREPELAVFVDTDAQVTIAELGAMMHPKSERGPIQIRLVSLGSSKAAGFSYHSQSKGSFVHRFQLLGIPAEVASGVLELPEIVVGSQVIPSSLVTYSRQRHVGVVPLNC</sequence>
<feature type="chain" id="PRO_5045176433" description="Lipoprotein" evidence="1">
    <location>
        <begin position="21"/>
        <end position="182"/>
    </location>
</feature>
<dbReference type="EMBL" id="JAUHLI010000014">
    <property type="protein sequence ID" value="MEE2002582.1"/>
    <property type="molecule type" value="Genomic_DNA"/>
</dbReference>
<evidence type="ECO:0000313" key="2">
    <source>
        <dbReference type="EMBL" id="MEE2002582.1"/>
    </source>
</evidence>